<name>A0A426Z9P3_ENSVE</name>
<reference evidence="2 3" key="1">
    <citation type="journal article" date="2014" name="Agronomy (Basel)">
        <title>A Draft Genome Sequence for Ensete ventricosum, the Drought-Tolerant Tree Against Hunger.</title>
        <authorList>
            <person name="Harrison J."/>
            <person name="Moore K.A."/>
            <person name="Paszkiewicz K."/>
            <person name="Jones T."/>
            <person name="Grant M."/>
            <person name="Ambacheew D."/>
            <person name="Muzemil S."/>
            <person name="Studholme D.J."/>
        </authorList>
    </citation>
    <scope>NUCLEOTIDE SEQUENCE [LARGE SCALE GENOMIC DNA]</scope>
</reference>
<feature type="compositionally biased region" description="Basic and acidic residues" evidence="1">
    <location>
        <begin position="1"/>
        <end position="14"/>
    </location>
</feature>
<protein>
    <submittedName>
        <fullName evidence="2">Uncharacterized protein</fullName>
    </submittedName>
</protein>
<evidence type="ECO:0000313" key="3">
    <source>
        <dbReference type="Proteomes" id="UP000287651"/>
    </source>
</evidence>
<organism evidence="2 3">
    <name type="scientific">Ensete ventricosum</name>
    <name type="common">Abyssinian banana</name>
    <name type="synonym">Musa ensete</name>
    <dbReference type="NCBI Taxonomy" id="4639"/>
    <lineage>
        <taxon>Eukaryota</taxon>
        <taxon>Viridiplantae</taxon>
        <taxon>Streptophyta</taxon>
        <taxon>Embryophyta</taxon>
        <taxon>Tracheophyta</taxon>
        <taxon>Spermatophyta</taxon>
        <taxon>Magnoliopsida</taxon>
        <taxon>Liliopsida</taxon>
        <taxon>Zingiberales</taxon>
        <taxon>Musaceae</taxon>
        <taxon>Ensete</taxon>
    </lineage>
</organism>
<accession>A0A426Z9P3</accession>
<dbReference type="EMBL" id="AMZH03007668">
    <property type="protein sequence ID" value="RRT60717.1"/>
    <property type="molecule type" value="Genomic_DNA"/>
</dbReference>
<comment type="caution">
    <text evidence="2">The sequence shown here is derived from an EMBL/GenBank/DDBJ whole genome shotgun (WGS) entry which is preliminary data.</text>
</comment>
<evidence type="ECO:0000256" key="1">
    <source>
        <dbReference type="SAM" id="MobiDB-lite"/>
    </source>
</evidence>
<feature type="region of interest" description="Disordered" evidence="1">
    <location>
        <begin position="1"/>
        <end position="22"/>
    </location>
</feature>
<dbReference type="Proteomes" id="UP000287651">
    <property type="component" value="Unassembled WGS sequence"/>
</dbReference>
<gene>
    <name evidence="2" type="ORF">B296_00038181</name>
</gene>
<dbReference type="AlphaFoldDB" id="A0A426Z9P3"/>
<sequence>MDQERNRGRGECAREGIGGASGNEIRSNRLLRMQFVGWAAGITDQRVVCFQGVDGICSRIGERDVVHGEGNKTLRFHRATRVNYLRYRHMLAPSWLLCLLDSVFCTARRGGLVRTPN</sequence>
<evidence type="ECO:0000313" key="2">
    <source>
        <dbReference type="EMBL" id="RRT60717.1"/>
    </source>
</evidence>
<proteinExistence type="predicted"/>